<keyword evidence="2" id="KW-0547">Nucleotide-binding</keyword>
<evidence type="ECO:0000313" key="7">
    <source>
        <dbReference type="Proteomes" id="UP000440732"/>
    </source>
</evidence>
<dbReference type="EMBL" id="QXGA01002929">
    <property type="protein sequence ID" value="KAE9089925.1"/>
    <property type="molecule type" value="Genomic_DNA"/>
</dbReference>
<dbReference type="InterPro" id="IPR033690">
    <property type="entry name" value="Adenylat_kinase_CS"/>
</dbReference>
<feature type="transmembrane region" description="Helical" evidence="5">
    <location>
        <begin position="22"/>
        <end position="44"/>
    </location>
</feature>
<protein>
    <recommendedName>
        <fullName evidence="8">Adenylate kinase</fullName>
    </recommendedName>
</protein>
<sequence length="442" mass="49719">MFFAAQILSTGVCVMDMFYWRWAPACGVASSLLLAYTILTIDALTPLMKRHLCYKFWMPVTGILLFWAVEMLLLVDMLQLGIWNLQDRVFLDISIFNHRAQFHVAPFFLGRLVTIFVWSGRAATFPSLPQLESPTNLPSSKVSPPRLVILGPPAGGKGTQCELLVELLGVVHLSTGNILRQAIQDRTPLGLKAQQYMDYGELVPDDLIVDVVLGRLAESDCVTRGWLLDGFPRTASQAEALLSAQGGRAAPDCVLELEVPDKEVVRRIAGRRVDPVTGKTYHVEFNPPPKDVVDRVVQRNDDTEEKIQTRLTQFHAHADAVRSVFETYRGDFGATIQVMRASGYQPPPAIAQSFADFALKHAAQRSLGLMRRDISKRLRRRLEVGGRGPHHITNPQQKPSYPVRARVRALYAPLRMQLVPESEQRLRPMRGMLRELLRRLRA</sequence>
<reference evidence="6 7" key="1">
    <citation type="submission" date="2018-08" db="EMBL/GenBank/DDBJ databases">
        <title>Genomic investigation of the strawberry pathogen Phytophthora fragariae indicates pathogenicity is determined by transcriptional variation in three key races.</title>
        <authorList>
            <person name="Adams T.M."/>
            <person name="Armitage A.D."/>
            <person name="Sobczyk M.K."/>
            <person name="Bates H.J."/>
            <person name="Dunwell J.M."/>
            <person name="Nellist C.F."/>
            <person name="Harrison R.J."/>
        </authorList>
    </citation>
    <scope>NUCLEOTIDE SEQUENCE [LARGE SCALE GENOMIC DNA]</scope>
    <source>
        <strain evidence="6 7">NOV-5</strain>
    </source>
</reference>
<dbReference type="PRINTS" id="PR00094">
    <property type="entry name" value="ADENYLTKNASE"/>
</dbReference>
<keyword evidence="5" id="KW-1133">Transmembrane helix</keyword>
<proteinExistence type="inferred from homology"/>
<organism evidence="6 7">
    <name type="scientific">Phytophthora fragariae</name>
    <dbReference type="NCBI Taxonomy" id="53985"/>
    <lineage>
        <taxon>Eukaryota</taxon>
        <taxon>Sar</taxon>
        <taxon>Stramenopiles</taxon>
        <taxon>Oomycota</taxon>
        <taxon>Peronosporomycetes</taxon>
        <taxon>Peronosporales</taxon>
        <taxon>Peronosporaceae</taxon>
        <taxon>Phytophthora</taxon>
    </lineage>
</organism>
<dbReference type="HAMAP" id="MF_00235">
    <property type="entry name" value="Adenylate_kinase_Adk"/>
    <property type="match status" value="1"/>
</dbReference>
<dbReference type="NCBIfam" id="TIGR01351">
    <property type="entry name" value="adk"/>
    <property type="match status" value="1"/>
</dbReference>
<dbReference type="Pfam" id="PF00406">
    <property type="entry name" value="ADK"/>
    <property type="match status" value="1"/>
</dbReference>
<dbReference type="PANTHER" id="PTHR23359">
    <property type="entry name" value="NUCLEOTIDE KINASE"/>
    <property type="match status" value="1"/>
</dbReference>
<accession>A0A6A3R5W1</accession>
<dbReference type="InterPro" id="IPR006259">
    <property type="entry name" value="Adenyl_kin_sub"/>
</dbReference>
<gene>
    <name evidence="6" type="ORF">PF006_g25258</name>
</gene>
<evidence type="ECO:0000256" key="4">
    <source>
        <dbReference type="RuleBase" id="RU003330"/>
    </source>
</evidence>
<comment type="caution">
    <text evidence="6">The sequence shown here is derived from an EMBL/GenBank/DDBJ whole genome shotgun (WGS) entry which is preliminary data.</text>
</comment>
<evidence type="ECO:0000256" key="5">
    <source>
        <dbReference type="SAM" id="Phobius"/>
    </source>
</evidence>
<evidence type="ECO:0000256" key="3">
    <source>
        <dbReference type="ARBA" id="ARBA00022777"/>
    </source>
</evidence>
<feature type="transmembrane region" description="Helical" evidence="5">
    <location>
        <begin position="56"/>
        <end position="80"/>
    </location>
</feature>
<dbReference type="PROSITE" id="PS00113">
    <property type="entry name" value="ADENYLATE_KINASE"/>
    <property type="match status" value="1"/>
</dbReference>
<dbReference type="SUPFAM" id="SSF52540">
    <property type="entry name" value="P-loop containing nucleoside triphosphate hydrolases"/>
    <property type="match status" value="1"/>
</dbReference>
<dbReference type="InterPro" id="IPR027417">
    <property type="entry name" value="P-loop_NTPase"/>
</dbReference>
<dbReference type="AlphaFoldDB" id="A0A6A3R5W1"/>
<evidence type="ECO:0008006" key="8">
    <source>
        <dbReference type="Google" id="ProtNLM"/>
    </source>
</evidence>
<dbReference type="InterPro" id="IPR000850">
    <property type="entry name" value="Adenylat/UMP-CMP_kin"/>
</dbReference>
<dbReference type="Gene3D" id="3.40.50.300">
    <property type="entry name" value="P-loop containing nucleotide triphosphate hydrolases"/>
    <property type="match status" value="1"/>
</dbReference>
<keyword evidence="1 4" id="KW-0808">Transferase</keyword>
<keyword evidence="5" id="KW-0472">Membrane</keyword>
<dbReference type="CDD" id="cd01428">
    <property type="entry name" value="ADK"/>
    <property type="match status" value="1"/>
</dbReference>
<dbReference type="GO" id="GO:0004017">
    <property type="term" value="F:AMP kinase activity"/>
    <property type="evidence" value="ECO:0007669"/>
    <property type="project" value="InterPro"/>
</dbReference>
<evidence type="ECO:0000313" key="6">
    <source>
        <dbReference type="EMBL" id="KAE9089925.1"/>
    </source>
</evidence>
<dbReference type="Proteomes" id="UP000440732">
    <property type="component" value="Unassembled WGS sequence"/>
</dbReference>
<keyword evidence="5" id="KW-0812">Transmembrane</keyword>
<evidence type="ECO:0000256" key="2">
    <source>
        <dbReference type="ARBA" id="ARBA00022741"/>
    </source>
</evidence>
<evidence type="ECO:0000256" key="1">
    <source>
        <dbReference type="ARBA" id="ARBA00022679"/>
    </source>
</evidence>
<dbReference type="GO" id="GO:0005524">
    <property type="term" value="F:ATP binding"/>
    <property type="evidence" value="ECO:0007669"/>
    <property type="project" value="InterPro"/>
</dbReference>
<keyword evidence="3 4" id="KW-0418">Kinase</keyword>
<name>A0A6A3R5W1_9STRA</name>
<comment type="similarity">
    <text evidence="4">Belongs to the adenylate kinase family.</text>
</comment>